<dbReference type="EMBL" id="PGEX01000001">
    <property type="protein sequence ID" value="PJJ42554.1"/>
    <property type="molecule type" value="Genomic_DNA"/>
</dbReference>
<reference evidence="1 2" key="1">
    <citation type="submission" date="2017-11" db="EMBL/GenBank/DDBJ databases">
        <title>Animal gut microbial communities from fecal samples from Wisconsin, USA.</title>
        <authorList>
            <person name="Neumann A."/>
        </authorList>
    </citation>
    <scope>NUCLEOTIDE SEQUENCE [LARGE SCALE GENOMIC DNA]</scope>
    <source>
        <strain evidence="1 2">UWS3</strain>
    </source>
</reference>
<dbReference type="Proteomes" id="UP000231134">
    <property type="component" value="Unassembled WGS sequence"/>
</dbReference>
<organism evidence="1 2">
    <name type="scientific">Hallerella succinigenes</name>
    <dbReference type="NCBI Taxonomy" id="1896222"/>
    <lineage>
        <taxon>Bacteria</taxon>
        <taxon>Pseudomonadati</taxon>
        <taxon>Fibrobacterota</taxon>
        <taxon>Fibrobacteria</taxon>
        <taxon>Fibrobacterales</taxon>
        <taxon>Fibrobacteraceae</taxon>
        <taxon>Hallerella</taxon>
    </lineage>
</organism>
<comment type="caution">
    <text evidence="1">The sequence shown here is derived from an EMBL/GenBank/DDBJ whole genome shotgun (WGS) entry which is preliminary data.</text>
</comment>
<evidence type="ECO:0008006" key="3">
    <source>
        <dbReference type="Google" id="ProtNLM"/>
    </source>
</evidence>
<dbReference type="AlphaFoldDB" id="A0A2M9AA35"/>
<keyword evidence="2" id="KW-1185">Reference proteome</keyword>
<evidence type="ECO:0000313" key="2">
    <source>
        <dbReference type="Proteomes" id="UP000231134"/>
    </source>
</evidence>
<sequence>MHNPYAEMAYLPYPEVLQKVWERHPRMNLTDRAKIFSPFAALRGYEDEIANKRFENLNVQKDELLEDSRAELDEALNALLERLENGEHPSVYVTYFVQNPNLEKGMGTYPSAKGTLQKFDAHTKILTIAGQKIPLSSIRKIFTHF</sequence>
<proteinExistence type="predicted"/>
<protein>
    <recommendedName>
        <fullName evidence="3">YolD-like protein</fullName>
    </recommendedName>
</protein>
<accession>A0A2M9AA35</accession>
<name>A0A2M9AA35_9BACT</name>
<gene>
    <name evidence="1" type="ORF">BGX16_2586</name>
</gene>
<evidence type="ECO:0000313" key="1">
    <source>
        <dbReference type="EMBL" id="PJJ42554.1"/>
    </source>
</evidence>